<dbReference type="GeneID" id="70235174"/>
<keyword evidence="2" id="KW-1185">Reference proteome</keyword>
<reference evidence="1" key="2">
    <citation type="submission" date="2021-01" db="EMBL/GenBank/DDBJ databases">
        <authorList>
            <person name="Schikora-Tamarit M.A."/>
        </authorList>
    </citation>
    <scope>NUCLEOTIDE SEQUENCE</scope>
    <source>
        <strain evidence="1">CBS6075</strain>
    </source>
</reference>
<organism evidence="1 2">
    <name type="scientific">Ogataea philodendri</name>
    <dbReference type="NCBI Taxonomy" id="1378263"/>
    <lineage>
        <taxon>Eukaryota</taxon>
        <taxon>Fungi</taxon>
        <taxon>Dikarya</taxon>
        <taxon>Ascomycota</taxon>
        <taxon>Saccharomycotina</taxon>
        <taxon>Pichiomycetes</taxon>
        <taxon>Pichiales</taxon>
        <taxon>Pichiaceae</taxon>
        <taxon>Ogataea</taxon>
    </lineage>
</organism>
<reference evidence="1" key="1">
    <citation type="journal article" date="2021" name="Open Biol.">
        <title>Shared evolutionary footprints suggest mitochondrial oxidative damage underlies multiple complex I losses in fungi.</title>
        <authorList>
            <person name="Schikora-Tamarit M.A."/>
            <person name="Marcet-Houben M."/>
            <person name="Nosek J."/>
            <person name="Gabaldon T."/>
        </authorList>
    </citation>
    <scope>NUCLEOTIDE SEQUENCE</scope>
    <source>
        <strain evidence="1">CBS6075</strain>
    </source>
</reference>
<evidence type="ECO:0000313" key="1">
    <source>
        <dbReference type="EMBL" id="KAH3666758.1"/>
    </source>
</evidence>
<dbReference type="AlphaFoldDB" id="A0A9P8P6L0"/>
<comment type="caution">
    <text evidence="1">The sequence shown here is derived from an EMBL/GenBank/DDBJ whole genome shotgun (WGS) entry which is preliminary data.</text>
</comment>
<dbReference type="Proteomes" id="UP000769157">
    <property type="component" value="Unassembled WGS sequence"/>
</dbReference>
<evidence type="ECO:0000313" key="2">
    <source>
        <dbReference type="Proteomes" id="UP000769157"/>
    </source>
</evidence>
<protein>
    <submittedName>
        <fullName evidence="1">Uncharacterized protein</fullName>
    </submittedName>
</protein>
<proteinExistence type="predicted"/>
<sequence>MEPSDSAAGFVVDSGNHLRQNVHADRLDFVVVVLDILREPAQNRIWDRRMTQLGSSLENVVPVDRHQPWNDQDIFIFDLVM</sequence>
<dbReference type="RefSeq" id="XP_046061714.1">
    <property type="nucleotide sequence ID" value="XM_046204161.1"/>
</dbReference>
<gene>
    <name evidence="1" type="ORF">OGAPHI_003207</name>
</gene>
<dbReference type="EMBL" id="JAEUBE010000199">
    <property type="protein sequence ID" value="KAH3666758.1"/>
    <property type="molecule type" value="Genomic_DNA"/>
</dbReference>
<name>A0A9P8P6L0_9ASCO</name>
<accession>A0A9P8P6L0</accession>